<keyword evidence="7" id="KW-1185">Reference proteome</keyword>
<dbReference type="Proteomes" id="UP001181355">
    <property type="component" value="Chromosome"/>
</dbReference>
<dbReference type="InterPro" id="IPR029058">
    <property type="entry name" value="AB_hydrolase_fold"/>
</dbReference>
<feature type="chain" id="PRO_5046290586" evidence="4">
    <location>
        <begin position="26"/>
        <end position="696"/>
    </location>
</feature>
<evidence type="ECO:0000256" key="1">
    <source>
        <dbReference type="ARBA" id="ARBA00022729"/>
    </source>
</evidence>
<sequence length="696" mass="76778">MKIRKLIIASAVSALCGFTSMTAQAEVRGFTVEDLVKMERVVTPVLSPDGKIVVYAQRTTDLDKNRGRWDLWMINLADANAKPTKLTNVTNNNEGNNSGPQWSAKGDAIYFVSSRSGSGQVWRLPIAGGVGSAQQVTDLPLDVESYKVSPTDNRIAMSIEVFRDCPDLTCTKDRLEGKAKNKATGRIHDKLFIRHWDTWADGRRNVLYSASIDANHVASKNVVSLSGSLEADVHSKPDGDQEDYSFSPDGQRVVFSARIAGKTEAWSTNFDLYDVPAAGGAAPTNLTAENKAWDAKPVFSPDGSTLAYLAMKRPGFEADRFQIMLLDLKTGKKRALAEKWDRSASNLAWSEDGKTLYTHAFDLGQMRMFAVDVASGAVKALSDKGSVAGFDVRGKTQVIAKADLGSGAQLFVSDEGKTTWKQITDVNKQALADVRFGEYEQFSYAGAKGEKVYGYVMKPWNAKVGEKYPVAFIVHGGPQSSFANAWSYRWNPQVYAGAGYAVVFIDFHGSLGYGQAFTDSISQDWGGKPLVDLKLGMAAAAKQFPWVDSSKACALGASYGGFMMNWIAGNWNDGFKCIVNHAGIFDTRSMYYTTEELWFTEWENGGPYFDVPAKHEKFNPSAHVLKWKTPMLVTQGEMDFRVPSAQSFGAFTALQRRGIDSQLLTFPDENHHILKPANSLLWHHTVLNWMNTYLKK</sequence>
<gene>
    <name evidence="6" type="ORF">RF679_13200</name>
</gene>
<dbReference type="Gene3D" id="3.40.50.1820">
    <property type="entry name" value="alpha/beta hydrolase"/>
    <property type="match status" value="1"/>
</dbReference>
<dbReference type="Gene3D" id="2.120.10.30">
    <property type="entry name" value="TolB, C-terminal domain"/>
    <property type="match status" value="2"/>
</dbReference>
<dbReference type="SUPFAM" id="SSF53474">
    <property type="entry name" value="alpha/beta-Hydrolases"/>
    <property type="match status" value="1"/>
</dbReference>
<feature type="signal peptide" evidence="4">
    <location>
        <begin position="1"/>
        <end position="25"/>
    </location>
</feature>
<dbReference type="InterPro" id="IPR001375">
    <property type="entry name" value="Peptidase_S9_cat"/>
</dbReference>
<evidence type="ECO:0000256" key="3">
    <source>
        <dbReference type="ARBA" id="ARBA00022825"/>
    </source>
</evidence>
<dbReference type="EC" id="3.4.-.-" evidence="6"/>
<dbReference type="EMBL" id="CP133720">
    <property type="protein sequence ID" value="WMW79602.1"/>
    <property type="molecule type" value="Genomic_DNA"/>
</dbReference>
<dbReference type="Pfam" id="PF07676">
    <property type="entry name" value="PD40"/>
    <property type="match status" value="4"/>
</dbReference>
<organism evidence="6 7">
    <name type="scientific">Undibacterium cyanobacteriorum</name>
    <dbReference type="NCBI Taxonomy" id="3073561"/>
    <lineage>
        <taxon>Bacteria</taxon>
        <taxon>Pseudomonadati</taxon>
        <taxon>Pseudomonadota</taxon>
        <taxon>Betaproteobacteria</taxon>
        <taxon>Burkholderiales</taxon>
        <taxon>Oxalobacteraceae</taxon>
        <taxon>Undibacterium</taxon>
    </lineage>
</organism>
<dbReference type="SUPFAM" id="SSF82171">
    <property type="entry name" value="DPP6 N-terminal domain-like"/>
    <property type="match status" value="1"/>
</dbReference>
<dbReference type="GO" id="GO:0016787">
    <property type="term" value="F:hydrolase activity"/>
    <property type="evidence" value="ECO:0007669"/>
    <property type="project" value="UniProtKB-KW"/>
</dbReference>
<keyword evidence="2 6" id="KW-0378">Hydrolase</keyword>
<accession>A0ABY9RH55</accession>
<proteinExistence type="predicted"/>
<protein>
    <submittedName>
        <fullName evidence="6">S9 family peptidase</fullName>
        <ecNumber evidence="6">3.4.-.-</ecNumber>
    </submittedName>
</protein>
<keyword evidence="1 4" id="KW-0732">Signal</keyword>
<evidence type="ECO:0000256" key="2">
    <source>
        <dbReference type="ARBA" id="ARBA00022801"/>
    </source>
</evidence>
<reference evidence="6" key="1">
    <citation type="submission" date="2023-09" db="EMBL/GenBank/DDBJ databases">
        <title>Undibacterium sp. 20NA77.5 isolated from freshwater.</title>
        <authorList>
            <person name="Le V."/>
            <person name="Ko S.-R."/>
            <person name="Ahn C.-Y."/>
            <person name="Oh H.-M."/>
        </authorList>
    </citation>
    <scope>NUCLEOTIDE SEQUENCE</scope>
    <source>
        <strain evidence="6">20NA77.5</strain>
    </source>
</reference>
<keyword evidence="3" id="KW-0720">Serine protease</keyword>
<name>A0ABY9RH55_9BURK</name>
<dbReference type="PANTHER" id="PTHR42776:SF13">
    <property type="entry name" value="DIPEPTIDYL-PEPTIDASE 5"/>
    <property type="match status" value="1"/>
</dbReference>
<keyword evidence="3" id="KW-0645">Protease</keyword>
<evidence type="ECO:0000313" key="6">
    <source>
        <dbReference type="EMBL" id="WMW79602.1"/>
    </source>
</evidence>
<evidence type="ECO:0000259" key="5">
    <source>
        <dbReference type="Pfam" id="PF00326"/>
    </source>
</evidence>
<dbReference type="Pfam" id="PF00326">
    <property type="entry name" value="Peptidase_S9"/>
    <property type="match status" value="1"/>
</dbReference>
<dbReference type="InterPro" id="IPR011042">
    <property type="entry name" value="6-blade_b-propeller_TolB-like"/>
</dbReference>
<dbReference type="RefSeq" id="WP_309481097.1">
    <property type="nucleotide sequence ID" value="NZ_CP133720.1"/>
</dbReference>
<evidence type="ECO:0000313" key="7">
    <source>
        <dbReference type="Proteomes" id="UP001181355"/>
    </source>
</evidence>
<dbReference type="InterPro" id="IPR011659">
    <property type="entry name" value="WD40"/>
</dbReference>
<feature type="domain" description="Peptidase S9 prolyl oligopeptidase catalytic" evidence="5">
    <location>
        <begin position="486"/>
        <end position="695"/>
    </location>
</feature>
<dbReference type="PANTHER" id="PTHR42776">
    <property type="entry name" value="SERINE PEPTIDASE S9 FAMILY MEMBER"/>
    <property type="match status" value="1"/>
</dbReference>
<evidence type="ECO:0000256" key="4">
    <source>
        <dbReference type="SAM" id="SignalP"/>
    </source>
</evidence>